<evidence type="ECO:0000313" key="3">
    <source>
        <dbReference type="EMBL" id="RDJ20385.1"/>
    </source>
</evidence>
<keyword evidence="4" id="KW-1185">Reference proteome</keyword>
<dbReference type="Gene3D" id="3.40.50.1980">
    <property type="entry name" value="Nitrogenase molybdenum iron protein domain"/>
    <property type="match status" value="2"/>
</dbReference>
<protein>
    <recommendedName>
        <fullName evidence="2">Fe/B12 periplasmic-binding domain-containing protein</fullName>
    </recommendedName>
</protein>
<sequence length="350" mass="38749">MTIRAAIAALALAAVSLFAAPAVADRLVTDQLGRQVKIPDAVSRAVVLQHQALNLIVQLNATDEVVGILDDWKRQLGANYVRLAPQLETLPTPGGLTKVNIEALLKLRPDVVFVTHYAPPDMIKQMENSGLAVIGIAMMSAPPAEAAKLNPVVADEEAAYATGYPEAIRLIGDILNRKQQAEELISYSLEKRKVVQDRLADLTEAQRVPVYMANPDLTTYGTGKYTGLLMRRAGAANVASAIVGYKQVSMEDVLKWNPAVIFVQERYPSVVDEIKRSPAWQPIEAVKNGRVYLMPEYAKAWGHPMPEALALGELWMAKTLYPDRFADIDLQKEVDAYYRRFYRTGYDSFH</sequence>
<organism evidence="3 4">
    <name type="scientific">Bosea caraganae</name>
    <dbReference type="NCBI Taxonomy" id="2763117"/>
    <lineage>
        <taxon>Bacteria</taxon>
        <taxon>Pseudomonadati</taxon>
        <taxon>Pseudomonadota</taxon>
        <taxon>Alphaproteobacteria</taxon>
        <taxon>Hyphomicrobiales</taxon>
        <taxon>Boseaceae</taxon>
        <taxon>Bosea</taxon>
    </lineage>
</organism>
<feature type="chain" id="PRO_5030068187" description="Fe/B12 periplasmic-binding domain-containing protein" evidence="1">
    <location>
        <begin position="25"/>
        <end position="350"/>
    </location>
</feature>
<comment type="caution">
    <text evidence="3">The sequence shown here is derived from an EMBL/GenBank/DDBJ whole genome shotgun (WGS) entry which is preliminary data.</text>
</comment>
<dbReference type="Pfam" id="PF01497">
    <property type="entry name" value="Peripla_BP_2"/>
    <property type="match status" value="1"/>
</dbReference>
<dbReference type="SUPFAM" id="SSF53807">
    <property type="entry name" value="Helical backbone' metal receptor"/>
    <property type="match status" value="1"/>
</dbReference>
<reference evidence="4" key="1">
    <citation type="submission" date="2018-07" db="EMBL/GenBank/DDBJ databases">
        <authorList>
            <person name="Safronova V.I."/>
            <person name="Chirak E.R."/>
            <person name="Sazanova A.L."/>
        </authorList>
    </citation>
    <scope>NUCLEOTIDE SEQUENCE [LARGE SCALE GENOMIC DNA]</scope>
    <source>
        <strain evidence="4">RCAM04685</strain>
    </source>
</reference>
<evidence type="ECO:0000256" key="1">
    <source>
        <dbReference type="SAM" id="SignalP"/>
    </source>
</evidence>
<dbReference type="InterPro" id="IPR050902">
    <property type="entry name" value="ABC_Transporter_SBP"/>
</dbReference>
<gene>
    <name evidence="3" type="ORF">DWE98_24930</name>
</gene>
<dbReference type="PANTHER" id="PTHR30535">
    <property type="entry name" value="VITAMIN B12-BINDING PROTEIN"/>
    <property type="match status" value="1"/>
</dbReference>
<dbReference type="PANTHER" id="PTHR30535:SF34">
    <property type="entry name" value="MOLYBDATE-BINDING PROTEIN MOLA"/>
    <property type="match status" value="1"/>
</dbReference>
<evidence type="ECO:0000259" key="2">
    <source>
        <dbReference type="PROSITE" id="PS50983"/>
    </source>
</evidence>
<dbReference type="Proteomes" id="UP000255207">
    <property type="component" value="Unassembled WGS sequence"/>
</dbReference>
<dbReference type="RefSeq" id="WP_114832024.1">
    <property type="nucleotide sequence ID" value="NZ_QQTO01000020.1"/>
</dbReference>
<keyword evidence="1" id="KW-0732">Signal</keyword>
<proteinExistence type="predicted"/>
<dbReference type="CDD" id="cd01142">
    <property type="entry name" value="TroA_e"/>
    <property type="match status" value="1"/>
</dbReference>
<dbReference type="InterPro" id="IPR002491">
    <property type="entry name" value="ABC_transptr_periplasmic_BD"/>
</dbReference>
<name>A0A370KZF6_9HYPH</name>
<accession>A0A370KZF6</accession>
<dbReference type="PROSITE" id="PS50983">
    <property type="entry name" value="FE_B12_PBP"/>
    <property type="match status" value="1"/>
</dbReference>
<dbReference type="GO" id="GO:0071281">
    <property type="term" value="P:cellular response to iron ion"/>
    <property type="evidence" value="ECO:0007669"/>
    <property type="project" value="TreeGrafter"/>
</dbReference>
<dbReference type="OrthoDB" id="9775594at2"/>
<feature type="domain" description="Fe/B12 periplasmic-binding" evidence="2">
    <location>
        <begin position="44"/>
        <end position="324"/>
    </location>
</feature>
<dbReference type="EMBL" id="QQTP01000019">
    <property type="protein sequence ID" value="RDJ20385.1"/>
    <property type="molecule type" value="Genomic_DNA"/>
</dbReference>
<dbReference type="AlphaFoldDB" id="A0A370KZF6"/>
<feature type="signal peptide" evidence="1">
    <location>
        <begin position="1"/>
        <end position="24"/>
    </location>
</feature>
<evidence type="ECO:0000313" key="4">
    <source>
        <dbReference type="Proteomes" id="UP000255207"/>
    </source>
</evidence>